<comment type="caution">
    <text evidence="2">The sequence shown here is derived from an EMBL/GenBank/DDBJ whole genome shotgun (WGS) entry which is preliminary data.</text>
</comment>
<accession>A0ABW1FRM6</accession>
<gene>
    <name evidence="2" type="ORF">ACFP3M_29950</name>
</gene>
<name>A0ABW1FRM6_9ACTN</name>
<feature type="chain" id="PRO_5045771390" evidence="1">
    <location>
        <begin position="22"/>
        <end position="55"/>
    </location>
</feature>
<organism evidence="2 3">
    <name type="scientific">Streptomyces ramulosus</name>
    <dbReference type="NCBI Taxonomy" id="47762"/>
    <lineage>
        <taxon>Bacteria</taxon>
        <taxon>Bacillati</taxon>
        <taxon>Actinomycetota</taxon>
        <taxon>Actinomycetes</taxon>
        <taxon>Kitasatosporales</taxon>
        <taxon>Streptomycetaceae</taxon>
        <taxon>Streptomyces</taxon>
    </lineage>
</organism>
<evidence type="ECO:0000313" key="3">
    <source>
        <dbReference type="Proteomes" id="UP001596241"/>
    </source>
</evidence>
<dbReference type="Proteomes" id="UP001596241">
    <property type="component" value="Unassembled WGS sequence"/>
</dbReference>
<reference evidence="3" key="1">
    <citation type="journal article" date="2019" name="Int. J. Syst. Evol. Microbiol.">
        <title>The Global Catalogue of Microorganisms (GCM) 10K type strain sequencing project: providing services to taxonomists for standard genome sequencing and annotation.</title>
        <authorList>
            <consortium name="The Broad Institute Genomics Platform"/>
            <consortium name="The Broad Institute Genome Sequencing Center for Infectious Disease"/>
            <person name="Wu L."/>
            <person name="Ma J."/>
        </authorList>
    </citation>
    <scope>NUCLEOTIDE SEQUENCE [LARGE SCALE GENOMIC DNA]</scope>
    <source>
        <strain evidence="3">CGMCC 1.15809</strain>
    </source>
</reference>
<feature type="signal peptide" evidence="1">
    <location>
        <begin position="1"/>
        <end position="21"/>
    </location>
</feature>
<proteinExistence type="predicted"/>
<keyword evidence="3" id="KW-1185">Reference proteome</keyword>
<evidence type="ECO:0000256" key="1">
    <source>
        <dbReference type="SAM" id="SignalP"/>
    </source>
</evidence>
<protein>
    <submittedName>
        <fullName evidence="2">Uncharacterized protein</fullName>
    </submittedName>
</protein>
<dbReference type="EMBL" id="JBHSPW010000018">
    <property type="protein sequence ID" value="MFC5897033.1"/>
    <property type="molecule type" value="Genomic_DNA"/>
</dbReference>
<keyword evidence="1" id="KW-0732">Signal</keyword>
<sequence>MAGISFTTVALCLTGAAGARAATGALTANREKMIDPHDGACFSWPKRGLDIGNKR</sequence>
<dbReference type="RefSeq" id="WP_345082776.1">
    <property type="nucleotide sequence ID" value="NZ_BAAAWG010000007.1"/>
</dbReference>
<evidence type="ECO:0000313" key="2">
    <source>
        <dbReference type="EMBL" id="MFC5897033.1"/>
    </source>
</evidence>